<keyword evidence="2" id="KW-0472">Membrane</keyword>
<evidence type="ECO:0000256" key="2">
    <source>
        <dbReference type="SAM" id="Phobius"/>
    </source>
</evidence>
<protein>
    <submittedName>
        <fullName evidence="3">Uncharacterized protein</fullName>
    </submittedName>
</protein>
<dbReference type="EMBL" id="MN740474">
    <property type="protein sequence ID" value="QHU28750.1"/>
    <property type="molecule type" value="Genomic_DNA"/>
</dbReference>
<name>A0A6C0LEE2_9ZZZZ</name>
<evidence type="ECO:0000256" key="1">
    <source>
        <dbReference type="SAM" id="MobiDB-lite"/>
    </source>
</evidence>
<proteinExistence type="predicted"/>
<organism evidence="3">
    <name type="scientific">viral metagenome</name>
    <dbReference type="NCBI Taxonomy" id="1070528"/>
    <lineage>
        <taxon>unclassified sequences</taxon>
        <taxon>metagenomes</taxon>
        <taxon>organismal metagenomes</taxon>
    </lineage>
</organism>
<sequence length="185" mass="20984">MSPLSCASVTDLYGSNFGLSPDQIVQQTLKNNQKCAEKNSVYQNNLKENEIAGKANFKETYPPETFGNLNGHNTNIPQRTNPSESNLKSTNFGPQPAPLTENDSKFARRLAWTDKNNHWPTEQGFSMFNRFQNPFQLRENFGAPKTDSECLHQLVTVVKELLLVLKIIMLVLILLFVIKILEKKN</sequence>
<feature type="region of interest" description="Disordered" evidence="1">
    <location>
        <begin position="68"/>
        <end position="100"/>
    </location>
</feature>
<accession>A0A6C0LEE2</accession>
<keyword evidence="2" id="KW-1133">Transmembrane helix</keyword>
<evidence type="ECO:0000313" key="3">
    <source>
        <dbReference type="EMBL" id="QHU28750.1"/>
    </source>
</evidence>
<reference evidence="3" key="1">
    <citation type="journal article" date="2020" name="Nature">
        <title>Giant virus diversity and host interactions through global metagenomics.</title>
        <authorList>
            <person name="Schulz F."/>
            <person name="Roux S."/>
            <person name="Paez-Espino D."/>
            <person name="Jungbluth S."/>
            <person name="Walsh D.A."/>
            <person name="Denef V.J."/>
            <person name="McMahon K.D."/>
            <person name="Konstantinidis K.T."/>
            <person name="Eloe-Fadrosh E.A."/>
            <person name="Kyrpides N.C."/>
            <person name="Woyke T."/>
        </authorList>
    </citation>
    <scope>NUCLEOTIDE SEQUENCE</scope>
    <source>
        <strain evidence="3">GVMAG-M-3300027791-30</strain>
    </source>
</reference>
<feature type="compositionally biased region" description="Polar residues" evidence="1">
    <location>
        <begin position="68"/>
        <end position="93"/>
    </location>
</feature>
<feature type="transmembrane region" description="Helical" evidence="2">
    <location>
        <begin position="161"/>
        <end position="181"/>
    </location>
</feature>
<keyword evidence="2" id="KW-0812">Transmembrane</keyword>
<dbReference type="AlphaFoldDB" id="A0A6C0LEE2"/>